<feature type="chain" id="PRO_5030883402" evidence="3">
    <location>
        <begin position="24"/>
        <end position="614"/>
    </location>
</feature>
<reference evidence="4" key="1">
    <citation type="submission" date="2021-01" db="EMBL/GenBank/DDBJ databases">
        <authorList>
            <person name="Corre E."/>
            <person name="Pelletier E."/>
            <person name="Niang G."/>
            <person name="Scheremetjew M."/>
            <person name="Finn R."/>
            <person name="Kale V."/>
            <person name="Holt S."/>
            <person name="Cochrane G."/>
            <person name="Meng A."/>
            <person name="Brown T."/>
            <person name="Cohen L."/>
        </authorList>
    </citation>
    <scope>NUCLEOTIDE SEQUENCE</scope>
    <source>
        <strain evidence="4">CCMP 2712</strain>
    </source>
</reference>
<dbReference type="InterPro" id="IPR001680">
    <property type="entry name" value="WD40_rpt"/>
</dbReference>
<organism evidence="4">
    <name type="scientific">Guillardia theta</name>
    <name type="common">Cryptophyte</name>
    <name type="synonym">Cryptomonas phi</name>
    <dbReference type="NCBI Taxonomy" id="55529"/>
    <lineage>
        <taxon>Eukaryota</taxon>
        <taxon>Cryptophyceae</taxon>
        <taxon>Pyrenomonadales</taxon>
        <taxon>Geminigeraceae</taxon>
        <taxon>Guillardia</taxon>
    </lineage>
</organism>
<evidence type="ECO:0000313" key="4">
    <source>
        <dbReference type="EMBL" id="CAE2263414.1"/>
    </source>
</evidence>
<evidence type="ECO:0000256" key="1">
    <source>
        <dbReference type="PROSITE-ProRule" id="PRU00221"/>
    </source>
</evidence>
<dbReference type="SMART" id="SM00320">
    <property type="entry name" value="WD40"/>
    <property type="match status" value="5"/>
</dbReference>
<dbReference type="Pfam" id="PF00400">
    <property type="entry name" value="WD40"/>
    <property type="match status" value="1"/>
</dbReference>
<dbReference type="PANTHER" id="PTHR19855:SF25">
    <property type="match status" value="1"/>
</dbReference>
<feature type="signal peptide" evidence="3">
    <location>
        <begin position="1"/>
        <end position="23"/>
    </location>
</feature>
<dbReference type="PANTHER" id="PTHR19855">
    <property type="entry name" value="WD40 REPEAT PROTEIN 12, 37"/>
    <property type="match status" value="1"/>
</dbReference>
<accession>A0A7S4JH27</accession>
<feature type="repeat" description="WD" evidence="1">
    <location>
        <begin position="165"/>
        <end position="180"/>
    </location>
</feature>
<evidence type="ECO:0000256" key="3">
    <source>
        <dbReference type="SAM" id="SignalP"/>
    </source>
</evidence>
<gene>
    <name evidence="4" type="ORF">GTHE00462_LOCUS5673</name>
</gene>
<dbReference type="PROSITE" id="PS51257">
    <property type="entry name" value="PROKAR_LIPOPROTEIN"/>
    <property type="match status" value="1"/>
</dbReference>
<protein>
    <submittedName>
        <fullName evidence="4">Uncharacterized protein</fullName>
    </submittedName>
</protein>
<dbReference type="PROSITE" id="PS50082">
    <property type="entry name" value="WD_REPEATS_2"/>
    <property type="match status" value="1"/>
</dbReference>
<dbReference type="Gene3D" id="2.130.10.10">
    <property type="entry name" value="YVTN repeat-like/Quinoprotein amine dehydrogenase"/>
    <property type="match status" value="2"/>
</dbReference>
<name>A0A7S4JH27_GUITH</name>
<proteinExistence type="predicted"/>
<feature type="region of interest" description="Disordered" evidence="2">
    <location>
        <begin position="240"/>
        <end position="261"/>
    </location>
</feature>
<keyword evidence="1" id="KW-0853">WD repeat</keyword>
<sequence length="614" mass="65880">MTGKRAITCLFVTHLHLWVGCESGNLQRIDVEKDGANIDQEIGCDINHRFVVTSSNASKMHKTRIRTLHAAEMGDKIFICTAAKGEKMLTIWGPIVDELLIARSDQTFDSAVSPSSEVLSKCSPAAQSSDDDELDVVDEPVTSLEPLYVLREHQPGSVNALVAVGKVFLTGGSDGTIRVWTKTAAEVKTFLDDSVCGEVEEAAEGDGRAEDATAAAAAPSLPVTEDAGEVSEWKTKRSNPCLPIDEHHSLPGTPHDSTTERPSVMADLSCAGFSDNRPLTALSVMTDLTTDTWNLSPETRKEGKRYRCVSSFAPRSPSSSVPIQLMVSAITPGGGHLLACSMAEGSVEVWDVVTSSCISRNQLDLPPSSLLWRIPSVVGSPLALFCSVGEEVLLLYPPSDSSLSYGPVTWSKNQLGPSCDSSDGLVLCLCWFGGFLCAGTNNGIVQVWDDLSSSVTTRLRQDGAVQCLAACSDHLVCASSEGLYVWSARMDGSSSGAWQLLARAQVHPQQAPRAIAILEAARRRRSSRIGSYRTDIFLGGWDGSLQCWRLEEEGDVVSLSPRFEIPHAHSCSIQALAAIEEDDDLLTQDSPNEARGMLVSAAGDGLIKAWATSR</sequence>
<keyword evidence="3" id="KW-0732">Signal</keyword>
<dbReference type="SUPFAM" id="SSF50978">
    <property type="entry name" value="WD40 repeat-like"/>
    <property type="match status" value="2"/>
</dbReference>
<dbReference type="AlphaFoldDB" id="A0A7S4JH27"/>
<evidence type="ECO:0000256" key="2">
    <source>
        <dbReference type="SAM" id="MobiDB-lite"/>
    </source>
</evidence>
<dbReference type="EMBL" id="HBKN01007075">
    <property type="protein sequence ID" value="CAE2263414.1"/>
    <property type="molecule type" value="Transcribed_RNA"/>
</dbReference>
<dbReference type="InterPro" id="IPR015943">
    <property type="entry name" value="WD40/YVTN_repeat-like_dom_sf"/>
</dbReference>
<dbReference type="InterPro" id="IPR036322">
    <property type="entry name" value="WD40_repeat_dom_sf"/>
</dbReference>